<dbReference type="Proteomes" id="UP001055101">
    <property type="component" value="Unassembled WGS sequence"/>
</dbReference>
<comment type="caution">
    <text evidence="2">The sequence shown here is derived from an EMBL/GenBank/DDBJ whole genome shotgun (WGS) entry which is preliminary data.</text>
</comment>
<dbReference type="InterPro" id="IPR027417">
    <property type="entry name" value="P-loop_NTPase"/>
</dbReference>
<proteinExistence type="predicted"/>
<feature type="coiled-coil region" evidence="1">
    <location>
        <begin position="360"/>
        <end position="394"/>
    </location>
</feature>
<evidence type="ECO:0000256" key="1">
    <source>
        <dbReference type="SAM" id="Coils"/>
    </source>
</evidence>
<evidence type="ECO:0000313" key="3">
    <source>
        <dbReference type="Proteomes" id="UP001055101"/>
    </source>
</evidence>
<evidence type="ECO:0008006" key="4">
    <source>
        <dbReference type="Google" id="ProtNLM"/>
    </source>
</evidence>
<reference evidence="2" key="1">
    <citation type="journal article" date="2021" name="Front. Microbiol.">
        <title>Comprehensive Comparative Genomics and Phenotyping of Methylobacterium Species.</title>
        <authorList>
            <person name="Alessa O."/>
            <person name="Ogura Y."/>
            <person name="Fujitani Y."/>
            <person name="Takami H."/>
            <person name="Hayashi T."/>
            <person name="Sahin N."/>
            <person name="Tani A."/>
        </authorList>
    </citation>
    <scope>NUCLEOTIDE SEQUENCE</scope>
    <source>
        <strain evidence="2">DSM 23674</strain>
    </source>
</reference>
<protein>
    <recommendedName>
        <fullName evidence="4">Rad50/SbcC-type AAA domain-containing protein</fullName>
    </recommendedName>
</protein>
<sequence>MTASDPPRFVLRRLSLTGPRVPLAEIGFVPGVNVVWGASNAGKTFIMKALDFMTGAGSPLPDIEEIQGYERAWLEIDLPKSGRVTLVRSVSGGAFGSYEAGIAHDPDAEPARTLAADHRAKGESLSSFLLSELDVVDRRIARNQNSEKSSFTFRHFAPYVFTEETNMMGEWSPTRISAQSGDTFDRNVLKFIVTGVDDSAKQTTRSTDAQRTANLGKIELIDDMIAAAEDELARRWPDSADLEGQEERIADSIGGLQQTLSAHQLRLDELRRDRRAAVETATEAQERRSDIAITLDRFALLDAVYESDVARLQALEEGGAALLVGARRTCPLCGADPDDQRHAHGFDEIEVTQEATRAEIAKIRLERSDLRKAVASLEAERAGLSRRAERLAAEVAQLGKAIEATKPLEASSRLAYESLDRARHEARRGLAHLQSIEALRARRSRLAAFKPTAVARGSVSVGIGGVVGHELATTIQSVLHAWRFPGLPTVSFDPGSHDILINGKDRRANGKGVRALMNAAFKIGVLLHCRSKDLPHPGIIALDSPLLSYRDALTSRYGAVGADERQVAESGLNAHFYRHLLGLAETAQFIVIENDAPPFDLGDAARVTTFVGRQGTGGRKGFFPVSDPAA</sequence>
<evidence type="ECO:0000313" key="2">
    <source>
        <dbReference type="EMBL" id="GJE54890.1"/>
    </source>
</evidence>
<feature type="coiled-coil region" evidence="1">
    <location>
        <begin position="253"/>
        <end position="287"/>
    </location>
</feature>
<organism evidence="2 3">
    <name type="scientific">Methylobacterium thuringiense</name>
    <dbReference type="NCBI Taxonomy" id="1003091"/>
    <lineage>
        <taxon>Bacteria</taxon>
        <taxon>Pseudomonadati</taxon>
        <taxon>Pseudomonadota</taxon>
        <taxon>Alphaproteobacteria</taxon>
        <taxon>Hyphomicrobiales</taxon>
        <taxon>Methylobacteriaceae</taxon>
        <taxon>Methylobacterium</taxon>
    </lineage>
</organism>
<dbReference type="SUPFAM" id="SSF75712">
    <property type="entry name" value="Rad50 coiled-coil Zn hook"/>
    <property type="match status" value="1"/>
</dbReference>
<name>A0ABQ4TMH7_9HYPH</name>
<dbReference type="EMBL" id="BPRA01000006">
    <property type="protein sequence ID" value="GJE54890.1"/>
    <property type="molecule type" value="Genomic_DNA"/>
</dbReference>
<keyword evidence="1" id="KW-0175">Coiled coil</keyword>
<accession>A0ABQ4TMH7</accession>
<keyword evidence="3" id="KW-1185">Reference proteome</keyword>
<gene>
    <name evidence="2" type="ORF">EKPJFOCH_1375</name>
</gene>
<dbReference type="Gene3D" id="3.40.50.300">
    <property type="entry name" value="P-loop containing nucleotide triphosphate hydrolases"/>
    <property type="match status" value="1"/>
</dbReference>
<reference evidence="2" key="2">
    <citation type="submission" date="2021-08" db="EMBL/GenBank/DDBJ databases">
        <authorList>
            <person name="Tani A."/>
            <person name="Ola A."/>
            <person name="Ogura Y."/>
            <person name="Katsura K."/>
            <person name="Hayashi T."/>
        </authorList>
    </citation>
    <scope>NUCLEOTIDE SEQUENCE</scope>
    <source>
        <strain evidence="2">DSM 23674</strain>
    </source>
</reference>